<dbReference type="SUPFAM" id="SSF50494">
    <property type="entry name" value="Trypsin-like serine proteases"/>
    <property type="match status" value="1"/>
</dbReference>
<accession>A0A0L8G1X8</accession>
<organism evidence="2">
    <name type="scientific">Octopus bimaculoides</name>
    <name type="common">California two-spotted octopus</name>
    <dbReference type="NCBI Taxonomy" id="37653"/>
    <lineage>
        <taxon>Eukaryota</taxon>
        <taxon>Metazoa</taxon>
        <taxon>Spiralia</taxon>
        <taxon>Lophotrochozoa</taxon>
        <taxon>Mollusca</taxon>
        <taxon>Cephalopoda</taxon>
        <taxon>Coleoidea</taxon>
        <taxon>Octopodiformes</taxon>
        <taxon>Octopoda</taxon>
        <taxon>Incirrata</taxon>
        <taxon>Octopodidae</taxon>
        <taxon>Octopus</taxon>
    </lineage>
</organism>
<evidence type="ECO:0000259" key="1">
    <source>
        <dbReference type="Pfam" id="PF00089"/>
    </source>
</evidence>
<protein>
    <recommendedName>
        <fullName evidence="1">Peptidase S1 domain-containing protein</fullName>
    </recommendedName>
</protein>
<dbReference type="InterPro" id="IPR043504">
    <property type="entry name" value="Peptidase_S1_PA_chymotrypsin"/>
</dbReference>
<name>A0A0L8G1X8_OCTBM</name>
<sequence length="65" mass="6982">GDSGGPLICTRSSDNTLVLVGVVSYGWECIEGLSVFASVAHFSPWITTTLDEISKRSNDTQAQTY</sequence>
<gene>
    <name evidence="2" type="ORF">OCBIM_22001798mg</name>
</gene>
<dbReference type="GO" id="GO:0004252">
    <property type="term" value="F:serine-type endopeptidase activity"/>
    <property type="evidence" value="ECO:0007669"/>
    <property type="project" value="InterPro"/>
</dbReference>
<dbReference type="OrthoDB" id="6380398at2759"/>
<evidence type="ECO:0000313" key="2">
    <source>
        <dbReference type="EMBL" id="KOF71026.1"/>
    </source>
</evidence>
<reference evidence="2" key="1">
    <citation type="submission" date="2015-07" db="EMBL/GenBank/DDBJ databases">
        <title>MeaNS - Measles Nucleotide Surveillance Program.</title>
        <authorList>
            <person name="Tran T."/>
            <person name="Druce J."/>
        </authorList>
    </citation>
    <scope>NUCLEOTIDE SEQUENCE</scope>
    <source>
        <strain evidence="2">UCB-OBI-ISO-001</strain>
        <tissue evidence="2">Gonad</tissue>
    </source>
</reference>
<feature type="non-terminal residue" evidence="2">
    <location>
        <position position="1"/>
    </location>
</feature>
<dbReference type="InterPro" id="IPR009003">
    <property type="entry name" value="Peptidase_S1_PA"/>
</dbReference>
<dbReference type="GO" id="GO:0006508">
    <property type="term" value="P:proteolysis"/>
    <property type="evidence" value="ECO:0007669"/>
    <property type="project" value="InterPro"/>
</dbReference>
<dbReference type="EMBL" id="KQ424422">
    <property type="protein sequence ID" value="KOF71026.1"/>
    <property type="molecule type" value="Genomic_DNA"/>
</dbReference>
<dbReference type="AlphaFoldDB" id="A0A0L8G1X8"/>
<dbReference type="InterPro" id="IPR001254">
    <property type="entry name" value="Trypsin_dom"/>
</dbReference>
<dbReference type="Pfam" id="PF00089">
    <property type="entry name" value="Trypsin"/>
    <property type="match status" value="1"/>
</dbReference>
<feature type="domain" description="Peptidase S1" evidence="1">
    <location>
        <begin position="1"/>
        <end position="46"/>
    </location>
</feature>
<proteinExistence type="predicted"/>
<dbReference type="Gene3D" id="2.40.10.10">
    <property type="entry name" value="Trypsin-like serine proteases"/>
    <property type="match status" value="1"/>
</dbReference>